<dbReference type="PANTHER" id="PTHR43069">
    <property type="entry name" value="FUMARYLACETOACETASE"/>
    <property type="match status" value="1"/>
</dbReference>
<dbReference type="Proteomes" id="UP000813385">
    <property type="component" value="Unassembled WGS sequence"/>
</dbReference>
<gene>
    <name evidence="6" type="ORF">B0T11DRAFT_231207</name>
</gene>
<dbReference type="GO" id="GO:0004334">
    <property type="term" value="F:fumarylacetoacetase activity"/>
    <property type="evidence" value="ECO:0007669"/>
    <property type="project" value="UniProtKB-UniRule"/>
</dbReference>
<feature type="binding site" evidence="2">
    <location>
        <position position="130"/>
    </location>
    <ligand>
        <name>substrate</name>
    </ligand>
</feature>
<evidence type="ECO:0000313" key="7">
    <source>
        <dbReference type="Proteomes" id="UP000813385"/>
    </source>
</evidence>
<dbReference type="Gene3D" id="3.90.850.10">
    <property type="entry name" value="Fumarylacetoacetase-like, C-terminal domain"/>
    <property type="match status" value="1"/>
</dbReference>
<dbReference type="EMBL" id="JAGPXD010000005">
    <property type="protein sequence ID" value="KAH7353445.1"/>
    <property type="molecule type" value="Genomic_DNA"/>
</dbReference>
<evidence type="ECO:0000313" key="6">
    <source>
        <dbReference type="EMBL" id="KAH7353445.1"/>
    </source>
</evidence>
<dbReference type="InterPro" id="IPR036663">
    <property type="entry name" value="Fumarylacetoacetase_C_sf"/>
</dbReference>
<feature type="binding site" evidence="3">
    <location>
        <position position="23"/>
    </location>
    <ligand>
        <name>Mg(2+)</name>
        <dbReference type="ChEBI" id="CHEBI:18420"/>
    </ligand>
</feature>
<feature type="non-terminal residue" evidence="6">
    <location>
        <position position="214"/>
    </location>
</feature>
<dbReference type="EC" id="3.7.1.2" evidence="4"/>
<feature type="domain" description="Fumarylacetoacetase-like C-terminal" evidence="5">
    <location>
        <begin position="6"/>
        <end position="175"/>
    </location>
</feature>
<keyword evidence="4" id="KW-0585">Phenylalanine catabolism</keyword>
<evidence type="ECO:0000259" key="5">
    <source>
        <dbReference type="Pfam" id="PF01557"/>
    </source>
</evidence>
<dbReference type="GO" id="GO:0006559">
    <property type="term" value="P:L-phenylalanine catabolic process"/>
    <property type="evidence" value="ECO:0007669"/>
    <property type="project" value="UniProtKB-UniRule"/>
</dbReference>
<dbReference type="InterPro" id="IPR011234">
    <property type="entry name" value="Fumarylacetoacetase-like_C"/>
</dbReference>
<feature type="binding site" evidence="3">
    <location>
        <position position="43"/>
    </location>
    <ligand>
        <name>Mg(2+)</name>
        <dbReference type="ChEBI" id="CHEBI:18420"/>
    </ligand>
</feature>
<dbReference type="SUPFAM" id="SSF56529">
    <property type="entry name" value="FAH"/>
    <property type="match status" value="1"/>
</dbReference>
<comment type="catalytic activity">
    <reaction evidence="4">
        <text>4-fumarylacetoacetate + H2O = acetoacetate + fumarate + H(+)</text>
        <dbReference type="Rhea" id="RHEA:10244"/>
        <dbReference type="ChEBI" id="CHEBI:13705"/>
        <dbReference type="ChEBI" id="CHEBI:15377"/>
        <dbReference type="ChEBI" id="CHEBI:15378"/>
        <dbReference type="ChEBI" id="CHEBI:18034"/>
        <dbReference type="ChEBI" id="CHEBI:29806"/>
        <dbReference type="EC" id="3.7.1.2"/>
    </reaction>
</comment>
<keyword evidence="3 4" id="KW-0106">Calcium</keyword>
<evidence type="ECO:0000256" key="2">
    <source>
        <dbReference type="PIRSR" id="PIRSR605959-2"/>
    </source>
</evidence>
<dbReference type="GO" id="GO:1902000">
    <property type="term" value="P:homogentisate catabolic process"/>
    <property type="evidence" value="ECO:0007669"/>
    <property type="project" value="TreeGrafter"/>
</dbReference>
<sequence>QLWDEVAIENVEEDVFALVLLIDWSSRDLQVFEMEPLGPFHGKGRSKLAPGRIGDDLAREPIRVSAKDEARPCPVRSPPMAGIIRNLRYQPRGGPDPNLRYLYWAPLKQLAHHASAACGLGSGVLIGTGTISGGRKEDRAGCLYEATQAGSMTFELPDGAPMRCLEDGDEVVFRGSCGHRDGDGPFVGFGECRGVLLPARTSETVAARSYTPCN</sequence>
<organism evidence="6 7">
    <name type="scientific">Plectosphaerella cucumerina</name>
    <dbReference type="NCBI Taxonomy" id="40658"/>
    <lineage>
        <taxon>Eukaryota</taxon>
        <taxon>Fungi</taxon>
        <taxon>Dikarya</taxon>
        <taxon>Ascomycota</taxon>
        <taxon>Pezizomycotina</taxon>
        <taxon>Sordariomycetes</taxon>
        <taxon>Hypocreomycetidae</taxon>
        <taxon>Glomerellales</taxon>
        <taxon>Plectosphaerellaceae</taxon>
        <taxon>Plectosphaerella</taxon>
    </lineage>
</organism>
<dbReference type="InterPro" id="IPR005959">
    <property type="entry name" value="Fumarylacetoacetase"/>
</dbReference>
<name>A0A8K0T7T3_9PEZI</name>
<dbReference type="PANTHER" id="PTHR43069:SF2">
    <property type="entry name" value="FUMARYLACETOACETASE"/>
    <property type="match status" value="1"/>
</dbReference>
<keyword evidence="4" id="KW-0378">Hydrolase</keyword>
<keyword evidence="3 4" id="KW-0460">Magnesium</keyword>
<evidence type="ECO:0000256" key="1">
    <source>
        <dbReference type="ARBA" id="ARBA00010211"/>
    </source>
</evidence>
<dbReference type="GO" id="GO:0006572">
    <property type="term" value="P:L-tyrosine catabolic process"/>
    <property type="evidence" value="ECO:0007669"/>
    <property type="project" value="UniProtKB-UniRule"/>
</dbReference>
<keyword evidence="4" id="KW-0828">Tyrosine catabolism</keyword>
<accession>A0A8K0T7T3</accession>
<feature type="binding site" evidence="3">
    <location>
        <position position="23"/>
    </location>
    <ligand>
        <name>Ca(2+)</name>
        <dbReference type="ChEBI" id="CHEBI:29108"/>
    </ligand>
</feature>
<dbReference type="UniPathway" id="UPA00139">
    <property type="reaction ID" value="UER00341"/>
</dbReference>
<dbReference type="AlphaFoldDB" id="A0A8K0T7T3"/>
<feature type="binding site" evidence="2">
    <location>
        <position position="30"/>
    </location>
    <ligand>
        <name>substrate</name>
    </ligand>
</feature>
<dbReference type="Pfam" id="PF01557">
    <property type="entry name" value="FAA_hydrolase"/>
    <property type="match status" value="1"/>
</dbReference>
<dbReference type="OrthoDB" id="9971669at2759"/>
<reference evidence="6" key="1">
    <citation type="journal article" date="2021" name="Nat. Commun.">
        <title>Genetic determinants of endophytism in the Arabidopsis root mycobiome.</title>
        <authorList>
            <person name="Mesny F."/>
            <person name="Miyauchi S."/>
            <person name="Thiergart T."/>
            <person name="Pickel B."/>
            <person name="Atanasova L."/>
            <person name="Karlsson M."/>
            <person name="Huettel B."/>
            <person name="Barry K.W."/>
            <person name="Haridas S."/>
            <person name="Chen C."/>
            <person name="Bauer D."/>
            <person name="Andreopoulos W."/>
            <person name="Pangilinan J."/>
            <person name="LaButti K."/>
            <person name="Riley R."/>
            <person name="Lipzen A."/>
            <person name="Clum A."/>
            <person name="Drula E."/>
            <person name="Henrissat B."/>
            <person name="Kohler A."/>
            <person name="Grigoriev I.V."/>
            <person name="Martin F.M."/>
            <person name="Hacquard S."/>
        </authorList>
    </citation>
    <scope>NUCLEOTIDE SEQUENCE</scope>
    <source>
        <strain evidence="6">MPI-CAGE-AT-0016</strain>
    </source>
</reference>
<evidence type="ECO:0000256" key="3">
    <source>
        <dbReference type="PIRSR" id="PIRSR605959-3"/>
    </source>
</evidence>
<proteinExistence type="inferred from homology"/>
<evidence type="ECO:0000256" key="4">
    <source>
        <dbReference type="RuleBase" id="RU366008"/>
    </source>
</evidence>
<dbReference type="GO" id="GO:0046872">
    <property type="term" value="F:metal ion binding"/>
    <property type="evidence" value="ECO:0007669"/>
    <property type="project" value="UniProtKB-UniRule"/>
</dbReference>
<comment type="similarity">
    <text evidence="1 4">Belongs to the FAH family.</text>
</comment>
<protein>
    <recommendedName>
        <fullName evidence="4">Fumarylacetoacetase</fullName>
        <ecNumber evidence="4">3.7.1.2</ecNumber>
    </recommendedName>
    <alternativeName>
        <fullName evidence="4">Fumarylacetoacetate hydrolase</fullName>
    </alternativeName>
</protein>
<keyword evidence="7" id="KW-1185">Reference proteome</keyword>
<comment type="caution">
    <text evidence="6">The sequence shown here is derived from an EMBL/GenBank/DDBJ whole genome shotgun (WGS) entry which is preliminary data.</text>
</comment>
<keyword evidence="3 4" id="KW-0479">Metal-binding</keyword>
<comment type="pathway">
    <text evidence="4">Amino-acid degradation; L-phenylalanine degradation; acetoacetate and fumarate from L-phenylalanine: step 6/6.</text>
</comment>
<comment type="cofactor">
    <cofactor evidence="4">
        <name>Mg(2+)</name>
        <dbReference type="ChEBI" id="CHEBI:18420"/>
    </cofactor>
    <cofactor evidence="4">
        <name>Ca(2+)</name>
        <dbReference type="ChEBI" id="CHEBI:29108"/>
    </cofactor>
</comment>